<dbReference type="Proteomes" id="UP001264335">
    <property type="component" value="Unassembled WGS sequence"/>
</dbReference>
<feature type="transmembrane region" description="Helical" evidence="9">
    <location>
        <begin position="107"/>
        <end position="130"/>
    </location>
</feature>
<comment type="caution">
    <text evidence="12">The sequence shown here is derived from an EMBL/GenBank/DDBJ whole genome shotgun (WGS) entry which is preliminary data.</text>
</comment>
<feature type="transmembrane region" description="Helical" evidence="9">
    <location>
        <begin position="151"/>
        <end position="179"/>
    </location>
</feature>
<dbReference type="Proteomes" id="UP001260773">
    <property type="component" value="Unassembled WGS sequence"/>
</dbReference>
<evidence type="ECO:0000256" key="6">
    <source>
        <dbReference type="ARBA" id="ARBA00022692"/>
    </source>
</evidence>
<evidence type="ECO:0000256" key="7">
    <source>
        <dbReference type="ARBA" id="ARBA00022989"/>
    </source>
</evidence>
<evidence type="ECO:0000256" key="1">
    <source>
        <dbReference type="ARBA" id="ARBA00004651"/>
    </source>
</evidence>
<evidence type="ECO:0000313" key="16">
    <source>
        <dbReference type="Proteomes" id="UP001264335"/>
    </source>
</evidence>
<evidence type="ECO:0000313" key="13">
    <source>
        <dbReference type="EMBL" id="TRZ34774.1"/>
    </source>
</evidence>
<dbReference type="InterPro" id="IPR050303">
    <property type="entry name" value="GatZ_KbaZ_carbometab"/>
</dbReference>
<evidence type="ECO:0000313" key="14">
    <source>
        <dbReference type="Proteomes" id="UP000288388"/>
    </source>
</evidence>
<protein>
    <submittedName>
        <fullName evidence="12">PTS sugar transporter subunit IIC</fullName>
    </submittedName>
</protein>
<evidence type="ECO:0000313" key="15">
    <source>
        <dbReference type="Proteomes" id="UP000316316"/>
    </source>
</evidence>
<dbReference type="EMBL" id="JARPWH010000020">
    <property type="protein sequence ID" value="MDT2402252.1"/>
    <property type="molecule type" value="Genomic_DNA"/>
</dbReference>
<reference evidence="12 14" key="2">
    <citation type="submission" date="2018-12" db="EMBL/GenBank/DDBJ databases">
        <title>A novel vanA-carrying plasmid in a clinical isolate of Enterococcus avium.</title>
        <authorList>
            <person name="Bernasconi O.J."/>
            <person name="Luzzaro F."/>
            <person name="Endimiani A."/>
        </authorList>
    </citation>
    <scope>NUCLEOTIDE SEQUENCE [LARGE SCALE GENOMIC DNA]</scope>
    <source>
        <strain evidence="12 14">LC0559/18</strain>
    </source>
</reference>
<keyword evidence="5" id="KW-0598">Phosphotransferase system</keyword>
<dbReference type="Proteomes" id="UP000288388">
    <property type="component" value="Unassembled WGS sequence"/>
</dbReference>
<dbReference type="Pfam" id="PF03609">
    <property type="entry name" value="EII-Sor"/>
    <property type="match status" value="1"/>
</dbReference>
<evidence type="ECO:0000256" key="4">
    <source>
        <dbReference type="ARBA" id="ARBA00022597"/>
    </source>
</evidence>
<name>A0A2N8Q1I0_ENTAV</name>
<dbReference type="GO" id="GO:0005886">
    <property type="term" value="C:plasma membrane"/>
    <property type="evidence" value="ECO:0007669"/>
    <property type="project" value="UniProtKB-SubCell"/>
</dbReference>
<dbReference type="PANTHER" id="PTHR32502:SF8">
    <property type="entry name" value="N-ACETYLGALACTOSAMINE PERMEASE IIC COMPONENT 1"/>
    <property type="match status" value="1"/>
</dbReference>
<keyword evidence="3" id="KW-1003">Cell membrane</keyword>
<dbReference type="PROSITE" id="PS51106">
    <property type="entry name" value="PTS_EIIC_TYPE_4"/>
    <property type="match status" value="1"/>
</dbReference>
<dbReference type="PANTHER" id="PTHR32502">
    <property type="entry name" value="N-ACETYLGALACTOSAMINE PERMEASE II COMPONENT-RELATED"/>
    <property type="match status" value="1"/>
</dbReference>
<reference evidence="13 15" key="1">
    <citation type="submission" date="2017-10" db="EMBL/GenBank/DDBJ databases">
        <title>FDA dAtabase for Regulatory Grade micrObial Sequences (FDA-ARGOS): Supporting development and validation of Infectious Disease Dx tests.</title>
        <authorList>
            <person name="Campos J."/>
            <person name="Goldberg B."/>
            <person name="Tallon L.J."/>
            <person name="Sadzewicz L."/>
            <person name="Sengamalay N."/>
            <person name="Ott S."/>
            <person name="Godinez A."/>
            <person name="Nagaraj S."/>
            <person name="Vyas G."/>
            <person name="Aluvathingal J."/>
            <person name="Nadendla S."/>
            <person name="Geyer C."/>
            <person name="Nandy P."/>
            <person name="Hobson J."/>
            <person name="Sichtig H."/>
        </authorList>
    </citation>
    <scope>NUCLEOTIDE SEQUENCE [LARGE SCALE GENOMIC DNA]</scope>
    <source>
        <strain evidence="13 15">FDAARGOS_185</strain>
    </source>
</reference>
<keyword evidence="2" id="KW-0813">Transport</keyword>
<feature type="transmembrane region" description="Helical" evidence="9">
    <location>
        <begin position="38"/>
        <end position="61"/>
    </location>
</feature>
<dbReference type="InterPro" id="IPR004700">
    <property type="entry name" value="PTS_IIC_man"/>
</dbReference>
<feature type="transmembrane region" description="Helical" evidence="9">
    <location>
        <begin position="185"/>
        <end position="203"/>
    </location>
</feature>
<keyword evidence="6 9" id="KW-0812">Transmembrane</keyword>
<dbReference type="GeneID" id="69567074"/>
<dbReference type="EMBL" id="JARPWY010000001">
    <property type="protein sequence ID" value="MDT2512643.1"/>
    <property type="molecule type" value="Genomic_DNA"/>
</dbReference>
<evidence type="ECO:0000256" key="2">
    <source>
        <dbReference type="ARBA" id="ARBA00022448"/>
    </source>
</evidence>
<sequence>MKISFIQAILIGVVYYLGVTGTPWLSLLGSISFMQKPLVAGTVVGIILGDPVQGVIIGAAIQLPYIAFISAGGTAPVDPGLAGTLGTALAIASGADPQTAVTLAMPIGLLGTVIWVAHMTIDVFFVHMADKAAGEGDLDRINFLHVVPPQIILFLISVIPVTLAAYYGAGAVTTILGYLDGTPLHVLQVIGGLLPALGIAMNLRSINRPNTMLFFILGFVMSIYMGLDVIVIAVLGAIIAYLYTITPRNEIGGFS</sequence>
<dbReference type="EMBL" id="PDXQ01000001">
    <property type="protein sequence ID" value="TRZ34774.1"/>
    <property type="molecule type" value="Genomic_DNA"/>
</dbReference>
<evidence type="ECO:0000313" key="10">
    <source>
        <dbReference type="EMBL" id="MDT2402252.1"/>
    </source>
</evidence>
<feature type="transmembrane region" description="Helical" evidence="9">
    <location>
        <begin position="215"/>
        <end position="243"/>
    </location>
</feature>
<evidence type="ECO:0000313" key="11">
    <source>
        <dbReference type="EMBL" id="MDT2512643.1"/>
    </source>
</evidence>
<gene>
    <name evidence="13" type="ORF">AUF17_12010</name>
    <name evidence="12" type="ORF">EK398_05365</name>
    <name evidence="10" type="ORF">P7D43_07700</name>
    <name evidence="11" type="ORF">P7D79_00230</name>
</gene>
<keyword evidence="7 9" id="KW-1133">Transmembrane helix</keyword>
<dbReference type="GO" id="GO:0009401">
    <property type="term" value="P:phosphoenolpyruvate-dependent sugar phosphotransferase system"/>
    <property type="evidence" value="ECO:0007669"/>
    <property type="project" value="UniProtKB-KW"/>
</dbReference>
<reference evidence="10 16" key="3">
    <citation type="submission" date="2023-03" db="EMBL/GenBank/DDBJ databases">
        <authorList>
            <person name="Shen W."/>
            <person name="Cai J."/>
        </authorList>
    </citation>
    <scope>NUCLEOTIDE SEQUENCE [LARGE SCALE GENOMIC DNA]</scope>
    <source>
        <strain evidence="10">P33-2</strain>
        <strain evidence="11 16">Y2</strain>
    </source>
</reference>
<dbReference type="Proteomes" id="UP000316316">
    <property type="component" value="Unassembled WGS sequence"/>
</dbReference>
<keyword evidence="8 9" id="KW-0472">Membrane</keyword>
<evidence type="ECO:0000256" key="3">
    <source>
        <dbReference type="ARBA" id="ARBA00022475"/>
    </source>
</evidence>
<organism evidence="12 14">
    <name type="scientific">Enterococcus avium</name>
    <name type="common">Streptococcus avium</name>
    <dbReference type="NCBI Taxonomy" id="33945"/>
    <lineage>
        <taxon>Bacteria</taxon>
        <taxon>Bacillati</taxon>
        <taxon>Bacillota</taxon>
        <taxon>Bacilli</taxon>
        <taxon>Lactobacillales</taxon>
        <taxon>Enterococcaceae</taxon>
        <taxon>Enterococcus</taxon>
    </lineage>
</organism>
<evidence type="ECO:0000313" key="12">
    <source>
        <dbReference type="EMBL" id="RVU94317.1"/>
    </source>
</evidence>
<evidence type="ECO:0000256" key="5">
    <source>
        <dbReference type="ARBA" id="ARBA00022683"/>
    </source>
</evidence>
<evidence type="ECO:0000256" key="9">
    <source>
        <dbReference type="SAM" id="Phobius"/>
    </source>
</evidence>
<proteinExistence type="predicted"/>
<evidence type="ECO:0000256" key="8">
    <source>
        <dbReference type="ARBA" id="ARBA00023136"/>
    </source>
</evidence>
<comment type="subcellular location">
    <subcellularLocation>
        <location evidence="1">Cell membrane</location>
        <topology evidence="1">Multi-pass membrane protein</topology>
    </subcellularLocation>
</comment>
<keyword evidence="4 12" id="KW-0762">Sugar transport</keyword>
<dbReference type="RefSeq" id="WP_016181000.1">
    <property type="nucleotide sequence ID" value="NZ_CAAKNX010000002.1"/>
</dbReference>
<dbReference type="EMBL" id="RYZS01000001">
    <property type="protein sequence ID" value="RVU94317.1"/>
    <property type="molecule type" value="Genomic_DNA"/>
</dbReference>
<dbReference type="AlphaFoldDB" id="A0A2N8Q1I0"/>
<accession>A0A2N8Q1I0</accession>
<feature type="transmembrane region" description="Helical" evidence="9">
    <location>
        <begin position="6"/>
        <end position="26"/>
    </location>
</feature>